<dbReference type="InterPro" id="IPR057602">
    <property type="entry name" value="Zfn-CCCH_PARP12"/>
</dbReference>
<feature type="domain" description="WWE" evidence="14">
    <location>
        <begin position="396"/>
        <end position="482"/>
    </location>
</feature>
<dbReference type="GO" id="GO:0003723">
    <property type="term" value="F:RNA binding"/>
    <property type="evidence" value="ECO:0007669"/>
    <property type="project" value="TreeGrafter"/>
</dbReference>
<feature type="region of interest" description="Disordered" evidence="12">
    <location>
        <begin position="267"/>
        <end position="307"/>
    </location>
</feature>
<dbReference type="GO" id="GO:0061014">
    <property type="term" value="P:positive regulation of mRNA catabolic process"/>
    <property type="evidence" value="ECO:0007669"/>
    <property type="project" value="TreeGrafter"/>
</dbReference>
<evidence type="ECO:0000256" key="4">
    <source>
        <dbReference type="ARBA" id="ARBA00022553"/>
    </source>
</evidence>
<evidence type="ECO:0000256" key="5">
    <source>
        <dbReference type="ARBA" id="ARBA00022723"/>
    </source>
</evidence>
<dbReference type="GO" id="GO:0005737">
    <property type="term" value="C:cytoplasm"/>
    <property type="evidence" value="ECO:0007669"/>
    <property type="project" value="UniProtKB-SubCell"/>
</dbReference>
<reference evidence="16 17" key="1">
    <citation type="submission" date="2019-09" db="EMBL/GenBank/DDBJ databases">
        <title>Bird 10,000 Genomes (B10K) Project - Family phase.</title>
        <authorList>
            <person name="Zhang G."/>
        </authorList>
    </citation>
    <scope>NUCLEOTIDE SEQUENCE [LARGE SCALE GENOMIC DNA]</scope>
    <source>
        <strain evidence="16">B10K-DU-029-32</strain>
        <tissue evidence="16">Liver or heart</tissue>
    </source>
</reference>
<feature type="non-terminal residue" evidence="16">
    <location>
        <position position="704"/>
    </location>
</feature>
<organism evidence="16 17">
    <name type="scientific">Orthonyx spaldingii</name>
    <name type="common">Chowchilla</name>
    <dbReference type="NCBI Taxonomy" id="38397"/>
    <lineage>
        <taxon>Eukaryota</taxon>
        <taxon>Metazoa</taxon>
        <taxon>Chordata</taxon>
        <taxon>Craniata</taxon>
        <taxon>Vertebrata</taxon>
        <taxon>Euteleostomi</taxon>
        <taxon>Archelosauria</taxon>
        <taxon>Archosauria</taxon>
        <taxon>Dinosauria</taxon>
        <taxon>Saurischia</taxon>
        <taxon>Theropoda</taxon>
        <taxon>Coelurosauria</taxon>
        <taxon>Aves</taxon>
        <taxon>Neognathae</taxon>
        <taxon>Neoaves</taxon>
        <taxon>Telluraves</taxon>
        <taxon>Australaves</taxon>
        <taxon>Passeriformes</taxon>
        <taxon>Corvoidea</taxon>
        <taxon>Orthonychidae</taxon>
        <taxon>Orthonyx</taxon>
    </lineage>
</organism>
<feature type="compositionally biased region" description="Polar residues" evidence="12">
    <location>
        <begin position="500"/>
        <end position="511"/>
    </location>
</feature>
<accession>A0A7K8GXI0</accession>
<keyword evidence="6" id="KW-0677">Repeat</keyword>
<evidence type="ECO:0000256" key="7">
    <source>
        <dbReference type="ARBA" id="ARBA00022771"/>
    </source>
</evidence>
<comment type="caution">
    <text evidence="16">The sequence shown here is derived from an EMBL/GenBank/DDBJ whole genome shotgun (WGS) entry which is preliminary data.</text>
</comment>
<evidence type="ECO:0000256" key="8">
    <source>
        <dbReference type="ARBA" id="ARBA00022833"/>
    </source>
</evidence>
<dbReference type="GO" id="GO:0032481">
    <property type="term" value="P:positive regulation of type I interferon production"/>
    <property type="evidence" value="ECO:0007669"/>
    <property type="project" value="TreeGrafter"/>
</dbReference>
<evidence type="ECO:0000256" key="9">
    <source>
        <dbReference type="ARBA" id="ARBA00023242"/>
    </source>
</evidence>
<feature type="zinc finger region" description="C3H1-type" evidence="11">
    <location>
        <begin position="163"/>
        <end position="184"/>
    </location>
</feature>
<dbReference type="Gene3D" id="3.30.1370.210">
    <property type="match status" value="1"/>
</dbReference>
<dbReference type="PROSITE" id="PS50918">
    <property type="entry name" value="WWE"/>
    <property type="match status" value="1"/>
</dbReference>
<sequence>MSDPAVFSFLTQTLCAHGGRLGLRELQEHVGLAAPQLRGTLAAAGPRRFLEVEGDAGVEVVAVSDVRVCVRKECDGCERLHLCKLHLMGRCNLGPSLCKYSHDIMNAENKKVLKNHDLSGLSENELEVLLLQNDAFFLPDTCHFYNKKGGHCRQENNCNKLHVCRHFLKGTCKFPQCIMSHNLLNGHALRVLETGGIDGKIASNFQTIYDYKHMEFNRGQKKENSGLKQDFEFDRGRNFTRIKELKTTLQTMESVLNVPPSEKLFIQSSHAGPSSTVPVQSQPQPPTGVGDKDEGKKDSSSDEASKDNKEENCDEICLFYAWKYCKHKDKCKSVHYHLPYKWEIHDGITWKDLAMMEEIEKAYCDPKNSSMASRNINFQTMTCSSSLVRRLSTPSSVTKPSFVLTTQWIWYWKNDQGKWIEYGEQEEGNSMTSPSSAVIENLYQADPGAVVPFQAGQYKYELNFKEMTQTNTTFKTRRPVCRRPKFVSAEDVQKIKTSQRDSSTPNQNWPSNWDVSALPDLGYKAVVISNVTPEYNGIKQLFHQTMKNYSILKIQRIQNPSLWKVFQWQKEKMKRENGGKEVQEKQLFHGTDVLSMKTICTQNFDWRICGSNGTNYGKGSYFARDACYSHAYSPATEQGHLMFVARVLVGDYVKGSAAYVRPPSRCADRLWLYDSCVDDEFNPSVFVVFEKYQIYPEYVIEYKK</sequence>
<dbReference type="InterPro" id="IPR000571">
    <property type="entry name" value="Znf_CCCH"/>
</dbReference>
<keyword evidence="4" id="KW-0597">Phosphoprotein</keyword>
<dbReference type="AlphaFoldDB" id="A0A7K8GXI0"/>
<dbReference type="Gene3D" id="1.10.10.10">
    <property type="entry name" value="Winged helix-like DNA-binding domain superfamily/Winged helix DNA-binding domain"/>
    <property type="match status" value="1"/>
</dbReference>
<comment type="similarity">
    <text evidence="10">Belongs to the ARTD/PARP family.</text>
</comment>
<dbReference type="Gene3D" id="3.30.720.50">
    <property type="match status" value="1"/>
</dbReference>
<keyword evidence="7 11" id="KW-0863">Zinc-finger</keyword>
<dbReference type="InterPro" id="IPR041360">
    <property type="entry name" value="ZAP_HTH"/>
</dbReference>
<dbReference type="GO" id="GO:0008270">
    <property type="term" value="F:zinc ion binding"/>
    <property type="evidence" value="ECO:0007669"/>
    <property type="project" value="UniProtKB-KW"/>
</dbReference>
<evidence type="ECO:0000313" key="16">
    <source>
        <dbReference type="EMBL" id="NXC08895.1"/>
    </source>
</evidence>
<evidence type="ECO:0000256" key="12">
    <source>
        <dbReference type="SAM" id="MobiDB-lite"/>
    </source>
</evidence>
<evidence type="ECO:0000256" key="3">
    <source>
        <dbReference type="ARBA" id="ARBA00022490"/>
    </source>
</evidence>
<evidence type="ECO:0000256" key="11">
    <source>
        <dbReference type="PROSITE-ProRule" id="PRU00723"/>
    </source>
</evidence>
<proteinExistence type="inferred from homology"/>
<dbReference type="Gene3D" id="3.90.228.10">
    <property type="match status" value="1"/>
</dbReference>
<dbReference type="InterPro" id="IPR012317">
    <property type="entry name" value="Poly(ADP-ribose)pol_cat_dom"/>
</dbReference>
<dbReference type="SUPFAM" id="SSF56399">
    <property type="entry name" value="ADP-ribosylation"/>
    <property type="match status" value="1"/>
</dbReference>
<dbReference type="GO" id="GO:0003950">
    <property type="term" value="F:NAD+ poly-ADP-ribosyltransferase activity"/>
    <property type="evidence" value="ECO:0007669"/>
    <property type="project" value="InterPro"/>
</dbReference>
<gene>
    <name evidence="16" type="primary">Parp12_1</name>
    <name evidence="16" type="ORF">ORTSPA_R09387</name>
</gene>
<evidence type="ECO:0000256" key="2">
    <source>
        <dbReference type="ARBA" id="ARBA00004496"/>
    </source>
</evidence>
<dbReference type="CDD" id="cd01439">
    <property type="entry name" value="TCCD_inducible_PARP_like"/>
    <property type="match status" value="1"/>
</dbReference>
<dbReference type="SMART" id="SM00356">
    <property type="entry name" value="ZnF_C3H1"/>
    <property type="match status" value="2"/>
</dbReference>
<keyword evidence="8 11" id="KW-0862">Zinc</keyword>
<feature type="compositionally biased region" description="Low complexity" evidence="12">
    <location>
        <begin position="272"/>
        <end position="282"/>
    </location>
</feature>
<dbReference type="Pfam" id="PF23466">
    <property type="entry name" value="WWE_4"/>
    <property type="match status" value="1"/>
</dbReference>
<feature type="domain" description="C3H1-type" evidence="13">
    <location>
        <begin position="82"/>
        <end position="105"/>
    </location>
</feature>
<dbReference type="InterPro" id="IPR037197">
    <property type="entry name" value="WWE_dom_sf"/>
</dbReference>
<dbReference type="GO" id="GO:1990404">
    <property type="term" value="F:NAD+-protein mono-ADP-ribosyltransferase activity"/>
    <property type="evidence" value="ECO:0007669"/>
    <property type="project" value="TreeGrafter"/>
</dbReference>
<dbReference type="Proteomes" id="UP000526602">
    <property type="component" value="Unassembled WGS sequence"/>
</dbReference>
<dbReference type="EMBL" id="VZTJ01005471">
    <property type="protein sequence ID" value="NXC08895.1"/>
    <property type="molecule type" value="Genomic_DNA"/>
</dbReference>
<comment type="subcellular location">
    <subcellularLocation>
        <location evidence="2">Cytoplasm</location>
    </subcellularLocation>
    <subcellularLocation>
        <location evidence="1">Nucleus</location>
    </subcellularLocation>
</comment>
<feature type="non-terminal residue" evidence="16">
    <location>
        <position position="1"/>
    </location>
</feature>
<feature type="domain" description="C3H1-type" evidence="13">
    <location>
        <begin position="163"/>
        <end position="184"/>
    </location>
</feature>
<evidence type="ECO:0000259" key="15">
    <source>
        <dbReference type="PROSITE" id="PS51059"/>
    </source>
</evidence>
<feature type="compositionally biased region" description="Basic and acidic residues" evidence="12">
    <location>
        <begin position="290"/>
        <end position="307"/>
    </location>
</feature>
<dbReference type="GO" id="GO:0005634">
    <property type="term" value="C:nucleus"/>
    <property type="evidence" value="ECO:0007669"/>
    <property type="project" value="UniProtKB-SubCell"/>
</dbReference>
<dbReference type="InterPro" id="IPR004170">
    <property type="entry name" value="WWE_dom"/>
</dbReference>
<dbReference type="GO" id="GO:0009615">
    <property type="term" value="P:response to virus"/>
    <property type="evidence" value="ECO:0007669"/>
    <property type="project" value="TreeGrafter"/>
</dbReference>
<evidence type="ECO:0000256" key="10">
    <source>
        <dbReference type="ARBA" id="ARBA00024347"/>
    </source>
</evidence>
<dbReference type="PROSITE" id="PS51059">
    <property type="entry name" value="PARP_CATALYTIC"/>
    <property type="match status" value="1"/>
</dbReference>
<evidence type="ECO:0000313" key="17">
    <source>
        <dbReference type="Proteomes" id="UP000526602"/>
    </source>
</evidence>
<dbReference type="InterPro" id="IPR036388">
    <property type="entry name" value="WH-like_DNA-bd_sf"/>
</dbReference>
<dbReference type="PANTHER" id="PTHR45740:SF8">
    <property type="entry name" value="ZINC FINGER CCCH-TYPE ANTIVIRAL PROTEIN 1"/>
    <property type="match status" value="1"/>
</dbReference>
<evidence type="ECO:0000256" key="6">
    <source>
        <dbReference type="ARBA" id="ARBA00022737"/>
    </source>
</evidence>
<evidence type="ECO:0000259" key="13">
    <source>
        <dbReference type="PROSITE" id="PS50103"/>
    </source>
</evidence>
<evidence type="ECO:0000259" key="14">
    <source>
        <dbReference type="PROSITE" id="PS50918"/>
    </source>
</evidence>
<feature type="domain" description="PARP catalytic" evidence="15">
    <location>
        <begin position="509"/>
        <end position="704"/>
    </location>
</feature>
<dbReference type="SUPFAM" id="SSF117839">
    <property type="entry name" value="WWE domain"/>
    <property type="match status" value="1"/>
</dbReference>
<dbReference type="PROSITE" id="PS50103">
    <property type="entry name" value="ZF_C3H1"/>
    <property type="match status" value="2"/>
</dbReference>
<dbReference type="PANTHER" id="PTHR45740">
    <property type="entry name" value="POLY [ADP-RIBOSE] POLYMERASE"/>
    <property type="match status" value="1"/>
</dbReference>
<dbReference type="Pfam" id="PF02825">
    <property type="entry name" value="WWE"/>
    <property type="match status" value="1"/>
</dbReference>
<feature type="zinc finger region" description="C3H1-type" evidence="11">
    <location>
        <begin position="82"/>
        <end position="105"/>
    </location>
</feature>
<keyword evidence="9" id="KW-0539">Nucleus</keyword>
<evidence type="ECO:0000256" key="1">
    <source>
        <dbReference type="ARBA" id="ARBA00004123"/>
    </source>
</evidence>
<dbReference type="Pfam" id="PF00644">
    <property type="entry name" value="PARP"/>
    <property type="match status" value="1"/>
</dbReference>
<keyword evidence="5 11" id="KW-0479">Metal-binding</keyword>
<name>A0A7K8GXI0_ORTSP</name>
<feature type="region of interest" description="Disordered" evidence="12">
    <location>
        <begin position="491"/>
        <end position="511"/>
    </location>
</feature>
<keyword evidence="3" id="KW-0963">Cytoplasm</keyword>
<dbReference type="Pfam" id="PF18606">
    <property type="entry name" value="HTH_53"/>
    <property type="match status" value="1"/>
</dbReference>
<dbReference type="Pfam" id="PF25261">
    <property type="entry name" value="zf-CCCH_PARP12"/>
    <property type="match status" value="1"/>
</dbReference>
<dbReference type="InterPro" id="IPR051712">
    <property type="entry name" value="ARTD-AVP"/>
</dbReference>
<protein>
    <submittedName>
        <fullName evidence="16">PAR12 polymerase</fullName>
    </submittedName>
</protein>
<keyword evidence="17" id="KW-1185">Reference proteome</keyword>